<dbReference type="PANTHER" id="PTHR39455">
    <property type="entry name" value="CELL DIVISION PROTEIN ZAPD"/>
    <property type="match status" value="1"/>
</dbReference>
<dbReference type="HAMAP" id="MF_01092">
    <property type="entry name" value="ZapD"/>
    <property type="match status" value="1"/>
</dbReference>
<protein>
    <recommendedName>
        <fullName evidence="5">Cell division protein ZapD</fullName>
    </recommendedName>
    <alternativeName>
        <fullName evidence="5">Z ring-associated protein D</fullName>
    </alternativeName>
</protein>
<dbReference type="InterPro" id="IPR009777">
    <property type="entry name" value="ZapD"/>
</dbReference>
<feature type="compositionally biased region" description="Basic and acidic residues" evidence="6">
    <location>
        <begin position="1"/>
        <end position="15"/>
    </location>
</feature>
<dbReference type="Pfam" id="PF07072">
    <property type="entry name" value="ZapD"/>
    <property type="match status" value="1"/>
</dbReference>
<name>A0A1A8XW24_9PROT</name>
<keyword evidence="4 5" id="KW-0131">Cell cycle</keyword>
<gene>
    <name evidence="5" type="primary">zapD</name>
    <name evidence="7" type="ORF">ACCAA_670104</name>
</gene>
<dbReference type="GO" id="GO:0000917">
    <property type="term" value="P:division septum assembly"/>
    <property type="evidence" value="ECO:0007669"/>
    <property type="project" value="UniProtKB-KW"/>
</dbReference>
<evidence type="ECO:0000256" key="4">
    <source>
        <dbReference type="ARBA" id="ARBA00023306"/>
    </source>
</evidence>
<evidence type="ECO:0000313" key="8">
    <source>
        <dbReference type="Proteomes" id="UP000199169"/>
    </source>
</evidence>
<sequence>MTCQDTADHEIHDRFPSPPDPSPARAGEGRFVSRRRDFDSNFMLAVEVLLQMIQNHGKFLLLTLAPGVITYEYPFNERIRTLLRLEDLFQKAGSFMERDASQEHHVVLLTLFEILDVAGRADLKMDLIQELERQRQSLLVFRNNPDISEDALSSALYEIEHASAALLGMTGKIGQHLRDNDWLMSIKSRASIPGGVCEFDLPSYHYWRHQAPGIRREALLSWLQPMLPLRDALTIVLRLLRASGHPEHHVATGGAFQLMLGGSSSQMVRISLKLHDPFIPEISANKYALNIRFTRPDSDHRPRHCDNDVEFDMLFCNL</sequence>
<dbReference type="NCBIfam" id="NF003656">
    <property type="entry name" value="PRK05287.1-4"/>
    <property type="match status" value="1"/>
</dbReference>
<dbReference type="EMBL" id="FLQX01000146">
    <property type="protein sequence ID" value="SBT09214.1"/>
    <property type="molecule type" value="Genomic_DNA"/>
</dbReference>
<comment type="subunit">
    <text evidence="5">Interacts with FtsZ.</text>
</comment>
<comment type="function">
    <text evidence="5">Cell division factor that enhances FtsZ-ring assembly. Directly interacts with FtsZ and promotes bundling of FtsZ protofilaments, with a reduction in FtsZ GTPase activity.</text>
</comment>
<dbReference type="SUPFAM" id="SSF160950">
    <property type="entry name" value="YacF-like"/>
    <property type="match status" value="1"/>
</dbReference>
<dbReference type="Gene3D" id="2.60.440.10">
    <property type="entry name" value="YacF-like domains"/>
    <property type="match status" value="1"/>
</dbReference>
<keyword evidence="3 5" id="KW-0717">Septation</keyword>
<dbReference type="STRING" id="1860102.ACCAA_670104"/>
<comment type="subcellular location">
    <subcellularLocation>
        <location evidence="5">Cytoplasm</location>
    </subcellularLocation>
    <text evidence="5">Localizes to mid-cell in an FtsZ-dependent manner.</text>
</comment>
<keyword evidence="1 5" id="KW-0963">Cytoplasm</keyword>
<dbReference type="GO" id="GO:0043093">
    <property type="term" value="P:FtsZ-dependent cytokinesis"/>
    <property type="evidence" value="ECO:0007669"/>
    <property type="project" value="UniProtKB-UniRule"/>
</dbReference>
<reference evidence="7 8" key="1">
    <citation type="submission" date="2016-06" db="EMBL/GenBank/DDBJ databases">
        <authorList>
            <person name="Kjaerup R.B."/>
            <person name="Dalgaard T.S."/>
            <person name="Juul-Madsen H.R."/>
        </authorList>
    </citation>
    <scope>NUCLEOTIDE SEQUENCE [LARGE SCALE GENOMIC DNA]</scope>
    <source>
        <strain evidence="7">3</strain>
    </source>
</reference>
<dbReference type="GO" id="GO:0005737">
    <property type="term" value="C:cytoplasm"/>
    <property type="evidence" value="ECO:0007669"/>
    <property type="project" value="UniProtKB-SubCell"/>
</dbReference>
<proteinExistence type="inferred from homology"/>
<comment type="similarity">
    <text evidence="5">Belongs to the ZapD family.</text>
</comment>
<feature type="region of interest" description="Disordered" evidence="6">
    <location>
        <begin position="1"/>
        <end position="28"/>
    </location>
</feature>
<dbReference type="InterPro" id="IPR036268">
    <property type="entry name" value="ZapD_sf"/>
</dbReference>
<evidence type="ECO:0000313" key="7">
    <source>
        <dbReference type="EMBL" id="SBT09214.1"/>
    </source>
</evidence>
<organism evidence="7 8">
    <name type="scientific">Candidatus Accumulibacter aalborgensis</name>
    <dbReference type="NCBI Taxonomy" id="1860102"/>
    <lineage>
        <taxon>Bacteria</taxon>
        <taxon>Pseudomonadati</taxon>
        <taxon>Pseudomonadota</taxon>
        <taxon>Betaproteobacteria</taxon>
        <taxon>Candidatus Accumulibacter</taxon>
    </lineage>
</organism>
<evidence type="ECO:0000256" key="1">
    <source>
        <dbReference type="ARBA" id="ARBA00022490"/>
    </source>
</evidence>
<evidence type="ECO:0000256" key="6">
    <source>
        <dbReference type="SAM" id="MobiDB-lite"/>
    </source>
</evidence>
<keyword evidence="8" id="KW-1185">Reference proteome</keyword>
<evidence type="ECO:0000256" key="3">
    <source>
        <dbReference type="ARBA" id="ARBA00023210"/>
    </source>
</evidence>
<dbReference type="AlphaFoldDB" id="A0A1A8XW24"/>
<dbReference type="GO" id="GO:0032153">
    <property type="term" value="C:cell division site"/>
    <property type="evidence" value="ECO:0007669"/>
    <property type="project" value="TreeGrafter"/>
</dbReference>
<keyword evidence="2 5" id="KW-0132">Cell division</keyword>
<accession>A0A1A8XW24</accession>
<dbReference type="InterPro" id="IPR027462">
    <property type="entry name" value="ZapD_C"/>
</dbReference>
<evidence type="ECO:0000256" key="5">
    <source>
        <dbReference type="HAMAP-Rule" id="MF_01092"/>
    </source>
</evidence>
<dbReference type="Proteomes" id="UP000199169">
    <property type="component" value="Unassembled WGS sequence"/>
</dbReference>
<evidence type="ECO:0000256" key="2">
    <source>
        <dbReference type="ARBA" id="ARBA00022618"/>
    </source>
</evidence>
<dbReference type="Gene3D" id="1.10.3900.10">
    <property type="entry name" value="YacF-like"/>
    <property type="match status" value="1"/>
</dbReference>
<dbReference type="PANTHER" id="PTHR39455:SF1">
    <property type="entry name" value="CELL DIVISION PROTEIN ZAPD"/>
    <property type="match status" value="1"/>
</dbReference>